<evidence type="ECO:0000256" key="1">
    <source>
        <dbReference type="SAM" id="Phobius"/>
    </source>
</evidence>
<evidence type="ECO:0000313" key="3">
    <source>
        <dbReference type="Proteomes" id="UP000663608"/>
    </source>
</evidence>
<dbReference type="AlphaFoldDB" id="A0AA45KHW9"/>
<evidence type="ECO:0000313" key="2">
    <source>
        <dbReference type="EMBL" id="QSE76581.1"/>
    </source>
</evidence>
<proteinExistence type="predicted"/>
<dbReference type="Proteomes" id="UP000663608">
    <property type="component" value="Chromosome"/>
</dbReference>
<sequence>MPKRLSKFKKWILFDYALLSLFVSGVYIAFNHEFFKVNWKRYYNNITYEEKVDKILKHGVFWIPGNLHSLTAPLLIALLLGGALLSLIIFALVWKNYLVRTWLPLFSFMGFILPLLIRYDENILKLLVIGYFLVILSSSFSVAALRQW</sequence>
<feature type="transmembrane region" description="Helical" evidence="1">
    <location>
        <begin position="74"/>
        <end position="94"/>
    </location>
</feature>
<organism evidence="2 3">
    <name type="scientific">Lactococcus taiwanensis</name>
    <dbReference type="NCBI Taxonomy" id="1151742"/>
    <lineage>
        <taxon>Bacteria</taxon>
        <taxon>Bacillati</taxon>
        <taxon>Bacillota</taxon>
        <taxon>Bacilli</taxon>
        <taxon>Lactobacillales</taxon>
        <taxon>Streptococcaceae</taxon>
        <taxon>Lactococcus</taxon>
    </lineage>
</organism>
<keyword evidence="3" id="KW-1185">Reference proteome</keyword>
<reference evidence="2 3" key="1">
    <citation type="submission" date="2021-02" db="EMBL/GenBank/DDBJ databases">
        <title>Complete genome sequence of Lactococcus lactis strain K_LL004.</title>
        <authorList>
            <person name="Kim H.B."/>
        </authorList>
    </citation>
    <scope>NUCLEOTIDE SEQUENCE [LARGE SCALE GENOMIC DNA]</scope>
    <source>
        <strain evidence="2 3">K_LL004</strain>
    </source>
</reference>
<gene>
    <name evidence="2" type="ORF">JW886_08985</name>
</gene>
<feature type="transmembrane region" description="Helical" evidence="1">
    <location>
        <begin position="12"/>
        <end position="30"/>
    </location>
</feature>
<protein>
    <submittedName>
        <fullName evidence="2">Transporter</fullName>
    </submittedName>
</protein>
<keyword evidence="1" id="KW-0472">Membrane</keyword>
<dbReference type="KEGG" id="lti:JW886_08985"/>
<feature type="transmembrane region" description="Helical" evidence="1">
    <location>
        <begin position="101"/>
        <end position="117"/>
    </location>
</feature>
<accession>A0AA45KHW9</accession>
<feature type="transmembrane region" description="Helical" evidence="1">
    <location>
        <begin position="123"/>
        <end position="145"/>
    </location>
</feature>
<keyword evidence="1" id="KW-0812">Transmembrane</keyword>
<keyword evidence="1" id="KW-1133">Transmembrane helix</keyword>
<dbReference type="EMBL" id="CP070872">
    <property type="protein sequence ID" value="QSE76581.1"/>
    <property type="molecule type" value="Genomic_DNA"/>
</dbReference>
<dbReference type="RefSeq" id="WP_075525348.1">
    <property type="nucleotide sequence ID" value="NZ_CP070872.1"/>
</dbReference>
<name>A0AA45KHW9_9LACT</name>